<dbReference type="SUPFAM" id="SSF53383">
    <property type="entry name" value="PLP-dependent transferases"/>
    <property type="match status" value="1"/>
</dbReference>
<dbReference type="EMBL" id="NDIQ01000022">
    <property type="protein sequence ID" value="PRT56864.1"/>
    <property type="molecule type" value="Genomic_DNA"/>
</dbReference>
<feature type="domain" description="Aminotransferase class I/classII large" evidence="1">
    <location>
        <begin position="39"/>
        <end position="395"/>
    </location>
</feature>
<dbReference type="InterPro" id="IPR004839">
    <property type="entry name" value="Aminotransferase_I/II_large"/>
</dbReference>
<evidence type="ECO:0000313" key="3">
    <source>
        <dbReference type="Proteomes" id="UP000238350"/>
    </source>
</evidence>
<dbReference type="GO" id="GO:0030170">
    <property type="term" value="F:pyridoxal phosphate binding"/>
    <property type="evidence" value="ECO:0007669"/>
    <property type="project" value="InterPro"/>
</dbReference>
<dbReference type="Pfam" id="PF00155">
    <property type="entry name" value="Aminotran_1_2"/>
    <property type="match status" value="1"/>
</dbReference>
<reference evidence="2 3" key="1">
    <citation type="submission" date="2017-04" db="EMBL/GenBank/DDBJ databases">
        <title>Genome sequencing of [Candida] sorbophila.</title>
        <authorList>
            <person name="Ahn J.O."/>
        </authorList>
    </citation>
    <scope>NUCLEOTIDE SEQUENCE [LARGE SCALE GENOMIC DNA]</scope>
    <source>
        <strain evidence="2 3">DS02</strain>
    </source>
</reference>
<accession>A0A2T0FPE9</accession>
<dbReference type="InterPro" id="IPR015421">
    <property type="entry name" value="PyrdxlP-dep_Trfase_major"/>
</dbReference>
<evidence type="ECO:0000313" key="2">
    <source>
        <dbReference type="EMBL" id="PRT56864.1"/>
    </source>
</evidence>
<keyword evidence="3" id="KW-1185">Reference proteome</keyword>
<dbReference type="RefSeq" id="XP_024666809.1">
    <property type="nucleotide sequence ID" value="XM_024811041.1"/>
</dbReference>
<dbReference type="PANTHER" id="PTHR42858:SF1">
    <property type="entry name" value="LD15494P"/>
    <property type="match status" value="1"/>
</dbReference>
<protein>
    <recommendedName>
        <fullName evidence="1">Aminotransferase class I/classII large domain-containing protein</fullName>
    </recommendedName>
</protein>
<dbReference type="InterPro" id="IPR015422">
    <property type="entry name" value="PyrdxlP-dep_Trfase_small"/>
</dbReference>
<comment type="caution">
    <text evidence="2">The sequence shown here is derived from an EMBL/GenBank/DDBJ whole genome shotgun (WGS) entry which is preliminary data.</text>
</comment>
<evidence type="ECO:0000259" key="1">
    <source>
        <dbReference type="Pfam" id="PF00155"/>
    </source>
</evidence>
<proteinExistence type="predicted"/>
<dbReference type="Gene3D" id="3.90.1150.10">
    <property type="entry name" value="Aspartate Aminotransferase, domain 1"/>
    <property type="match status" value="1"/>
</dbReference>
<dbReference type="STRING" id="45607.A0A2T0FPE9"/>
<dbReference type="OrthoDB" id="7042322at2759"/>
<name>A0A2T0FPE9_9ASCO</name>
<dbReference type="Gene3D" id="3.40.640.10">
    <property type="entry name" value="Type I PLP-dependent aspartate aminotransferase-like (Major domain)"/>
    <property type="match status" value="1"/>
</dbReference>
<dbReference type="CDD" id="cd00609">
    <property type="entry name" value="AAT_like"/>
    <property type="match status" value="1"/>
</dbReference>
<dbReference type="PANTHER" id="PTHR42858">
    <property type="entry name" value="AMINOTRANSFERASE"/>
    <property type="match status" value="1"/>
</dbReference>
<gene>
    <name evidence="2" type="ORF">B9G98_04484</name>
</gene>
<dbReference type="Proteomes" id="UP000238350">
    <property type="component" value="Unassembled WGS sequence"/>
</dbReference>
<dbReference type="GO" id="GO:0047536">
    <property type="term" value="F:2-aminoadipate transaminase activity"/>
    <property type="evidence" value="ECO:0007669"/>
    <property type="project" value="TreeGrafter"/>
</dbReference>
<dbReference type="AlphaFoldDB" id="A0A2T0FPE9"/>
<dbReference type="GeneID" id="36518232"/>
<dbReference type="InterPro" id="IPR015424">
    <property type="entry name" value="PyrdxlP-dep_Trfase"/>
</dbReference>
<organism evidence="2 3">
    <name type="scientific">Wickerhamiella sorbophila</name>
    <dbReference type="NCBI Taxonomy" id="45607"/>
    <lineage>
        <taxon>Eukaryota</taxon>
        <taxon>Fungi</taxon>
        <taxon>Dikarya</taxon>
        <taxon>Ascomycota</taxon>
        <taxon>Saccharomycotina</taxon>
        <taxon>Dipodascomycetes</taxon>
        <taxon>Dipodascales</taxon>
        <taxon>Trichomonascaceae</taxon>
        <taxon>Wickerhamiella</taxon>
    </lineage>
</organism>
<sequence>MVVTFFRGHPTDRLLPASLILEAANRVLGSPKPYSNDEKSRNPLTYGPDEGSYFVRQQICKWYNGVLNGTATPECINLTNGASYGALIALLRTTSPQYTKGAYVVSPTYFLINGIFEDVGLRKQLRSLCEKDDGRYDLDALEAELAHEKESSPQKPSRFTFRYVLYLVPTHNNPSGHTVPLEDRKRLLEIARRYDLLILADEVYEWLNYTDKPNPTSLTTLDRETLPEGSIGNVIGNYTISKVLGPGLRVGWHETATPELAYHLSQLGSVKSGGTPAHLNTYFVGDMMESGAIDKVILNLNTVYGERAHAYRAAMEKYLPAGTKIDGGNGGYFFWLRFPNGYDIHAITQKCKDAGIMLAPGQHFEVTGQPHGWGDHHFRVSLSYHESDEATEAIKKWGEISQTCRK</sequence>